<dbReference type="InterPro" id="IPR026444">
    <property type="entry name" value="Secre_tail"/>
</dbReference>
<keyword evidence="2 4" id="KW-0378">Hydrolase</keyword>
<dbReference type="Gene3D" id="3.40.50.200">
    <property type="entry name" value="Peptidase S8/S53 domain"/>
    <property type="match status" value="1"/>
</dbReference>
<dbReference type="InterPro" id="IPR051048">
    <property type="entry name" value="Peptidase_S8/S53_subtilisin"/>
</dbReference>
<proteinExistence type="inferred from homology"/>
<dbReference type="SUPFAM" id="SSF49785">
    <property type="entry name" value="Galactose-binding domain-like"/>
    <property type="match status" value="1"/>
</dbReference>
<feature type="active site" description="Charge relay system" evidence="4">
    <location>
        <position position="237"/>
    </location>
</feature>
<keyword evidence="8" id="KW-1185">Reference proteome</keyword>
<dbReference type="PANTHER" id="PTHR43399">
    <property type="entry name" value="SUBTILISIN-RELATED"/>
    <property type="match status" value="1"/>
</dbReference>
<comment type="caution">
    <text evidence="7">The sequence shown here is derived from an EMBL/GenBank/DDBJ whole genome shotgun (WGS) entry which is preliminary data.</text>
</comment>
<dbReference type="Pfam" id="PF00082">
    <property type="entry name" value="Peptidase_S8"/>
    <property type="match status" value="1"/>
</dbReference>
<dbReference type="InterPro" id="IPR036116">
    <property type="entry name" value="FN3_sf"/>
</dbReference>
<feature type="domain" description="Fibronectin type-III" evidence="6">
    <location>
        <begin position="724"/>
        <end position="810"/>
    </location>
</feature>
<feature type="signal peptide" evidence="5">
    <location>
        <begin position="1"/>
        <end position="23"/>
    </location>
</feature>
<evidence type="ECO:0000313" key="7">
    <source>
        <dbReference type="EMBL" id="KAA5536802.1"/>
    </source>
</evidence>
<dbReference type="NCBIfam" id="TIGR04183">
    <property type="entry name" value="Por_Secre_tail"/>
    <property type="match status" value="1"/>
</dbReference>
<dbReference type="EMBL" id="VWSH01000001">
    <property type="protein sequence ID" value="KAA5536802.1"/>
    <property type="molecule type" value="Genomic_DNA"/>
</dbReference>
<organism evidence="7 8">
    <name type="scientific">Taibaiella lutea</name>
    <dbReference type="NCBI Taxonomy" id="2608001"/>
    <lineage>
        <taxon>Bacteria</taxon>
        <taxon>Pseudomonadati</taxon>
        <taxon>Bacteroidota</taxon>
        <taxon>Chitinophagia</taxon>
        <taxon>Chitinophagales</taxon>
        <taxon>Chitinophagaceae</taxon>
        <taxon>Taibaiella</taxon>
    </lineage>
</organism>
<dbReference type="PANTHER" id="PTHR43399:SF5">
    <property type="entry name" value="PEPTIDASE S8 FAMILY WITH PROTEASE-ASSOCIATED DOMAIN"/>
    <property type="match status" value="1"/>
</dbReference>
<feature type="active site" description="Charge relay system" evidence="4">
    <location>
        <position position="436"/>
    </location>
</feature>
<evidence type="ECO:0000256" key="1">
    <source>
        <dbReference type="ARBA" id="ARBA00022670"/>
    </source>
</evidence>
<comment type="similarity">
    <text evidence="4">Belongs to the peptidase S8 family.</text>
</comment>
<dbReference type="GO" id="GO:0006508">
    <property type="term" value="P:proteolysis"/>
    <property type="evidence" value="ECO:0007669"/>
    <property type="project" value="UniProtKB-KW"/>
</dbReference>
<dbReference type="PROSITE" id="PS50853">
    <property type="entry name" value="FN3"/>
    <property type="match status" value="1"/>
</dbReference>
<dbReference type="SUPFAM" id="SSF52743">
    <property type="entry name" value="Subtilisin-like"/>
    <property type="match status" value="1"/>
</dbReference>
<evidence type="ECO:0000256" key="4">
    <source>
        <dbReference type="PROSITE-ProRule" id="PRU01240"/>
    </source>
</evidence>
<accession>A0A5M6CS69</accession>
<dbReference type="InterPro" id="IPR008979">
    <property type="entry name" value="Galactose-bd-like_sf"/>
</dbReference>
<dbReference type="InterPro" id="IPR003961">
    <property type="entry name" value="FN3_dom"/>
</dbReference>
<dbReference type="PROSITE" id="PS00138">
    <property type="entry name" value="SUBTILASE_SER"/>
    <property type="match status" value="1"/>
</dbReference>
<keyword evidence="1 4" id="KW-0645">Protease</keyword>
<feature type="chain" id="PRO_5024270833" evidence="5">
    <location>
        <begin position="24"/>
        <end position="1782"/>
    </location>
</feature>
<protein>
    <submittedName>
        <fullName evidence="7">S8 family serine peptidase</fullName>
    </submittedName>
</protein>
<dbReference type="Proteomes" id="UP000323632">
    <property type="component" value="Unassembled WGS sequence"/>
</dbReference>
<evidence type="ECO:0000256" key="5">
    <source>
        <dbReference type="SAM" id="SignalP"/>
    </source>
</evidence>
<evidence type="ECO:0000256" key="2">
    <source>
        <dbReference type="ARBA" id="ARBA00022801"/>
    </source>
</evidence>
<evidence type="ECO:0000256" key="3">
    <source>
        <dbReference type="ARBA" id="ARBA00022825"/>
    </source>
</evidence>
<dbReference type="Gene3D" id="2.60.120.260">
    <property type="entry name" value="Galactose-binding domain-like"/>
    <property type="match status" value="1"/>
</dbReference>
<sequence length="1782" mass="196495">MQKIYILLIVLLSVFSAPFSAQGQNGSTFFYNNRDIVLHQNLQGLIDKVNGLGSVEKPVLVYLKFNKPVNKSLLLSNGIQLQSSPQAGIYFVAISGKIDKQFLDKNGIESWADINALDKISPLLTDIATSTENKKILLSVLKNISADQIQSYLTPFNGKLLPEQLWKEQHIWEVNIPANKISELAAQDFALSIMPILKPQALLFEANGLTNSAVAHQPIALGGYDLHGDGVRIGVGDNSDPLHIDYADRLTAFNPAYSNDHAFHTTGTVGGNGIVDEKFKGFANKSLIVSDFFSQVIANTTNFLQDFNMVITNNSYGNIVGDCNYAGTYDVYSQFTDQQLVDNPTVLHVFAAANDGTRNCSPFPIGFGTITGSFSTAKNVLTVGGTDKAQEPINTLSYSSKGPVKDGRLKPEISAVGRLLVATIENNTYGVNGGTSMATPNVAGAAGLLYQRYRQLHANQDPKGALIKTVLMNGATDLPPVGPDFKFGFGQLNVGHSLTMLDSSQYLVDTINTNIVKTYNLNIPANTSKAKIMLYWNDPAAAPLSATTLINDLDLTVTDPANNVQLPLVLDPTPSQVQVPAVPETDHRNNVEQVTINNPVAGNYTIKVKGFNVPEINQEYIVAYDFTPTGVSMHYPFGGEALVGGDSMMVYWEASEDVNTFTLSFSQDNGANWQVINNNIAADRRYYTWTPAANINSAQCLIKISRNSTAQTSQSKAFTLTGRPVLALNAVNEQCPGAIKVNWNAIPGITQYRIFKKTGFDMVPVETVTGTTYTFTGLNTDSTYWVAVAAITNGNIGMRSVAKSRTPSDGNCVGTANHGDLRMAKILAPNSGRILTGTALSSSQPLTILINNLDDQTANNYRISYKVNNGAWNSNNYTDLINPAGNRQITVANLNLSAVGTYTITVAVTNLAITDPLHANDTLTYEVQQIDNPVMNLSGGYAEGFEGTTDISLVGTGKTGLPGKTKWDFTQSQPYGRLKNFLSSTVTISGSKSMSMDNNRNQRTDIAGSSYNTLTGTFNLSNYNTANWEVRCEFDYVMSGIPKFDTGNSVWVRGSDSDPWIHLLDYQIDTVNYGAVFHSGSIQLSDLFAAAGQTFTSSTQIKFTQYDTSRIESSYYGNGVTIDNFNLYLVTDDVAMISVDSVYHYNCGLSSQVPLKVTIGNGVNNTVHNIAVSYKLDNNPVVTEMLDSIQGNDTLIYTFLQPMDLSVNGTYQLSTWVNVMTDTYRLNDSIINFTIKNQPVITTFPYLETFEQNEGFYYAEGNNNSWEYGTPASPKIDHAASGIKAWKTTLAGNYNAQEVSYLYSPCFDISQMTKPTLSFNMAADLEEPGTTIYDKAYVEYSHDGHTWIKLGAAGQGTNWYGNDSAQAWTNRDETYWHVATIPLPNDESVVSFRFVLRSDQGTEYEGLAIDDIHVYDLIHPIFNQAQFPQPVTQNIAAGQNADFLNGNDIGMHIANGTSGLGATKVQDYKHDNFINNDSTQYFLPKNFVVQTESAPNDSVTLRFYVPDEAMKTIRNDQVCYSCNKVTEVQELGITKYSDPNLAIENNTLNDNATGVYTFIPRNKILWVPYDIGYYAETKVKSFSEFWFNDGGPTHDQTLNTNIFNFTASHYGNRYAQLQWSSSIDDRTFKYELQRSDPDMNFTTIATLNSSHQNGSTYNYIDTVQLNSAVVYYRVKYTMLDTTEHLSVIRSLDWSGYNGVVNIYPNPVRNGLLYLEWFKGYGDGLQWRLLNITGQSIKTGAITDHTFSGKYIFNMDEMALSAGIYILEVRSGKEKWTFKIVYQ</sequence>
<dbReference type="Gene3D" id="2.60.40.10">
    <property type="entry name" value="Immunoglobulins"/>
    <property type="match status" value="1"/>
</dbReference>
<dbReference type="InterPro" id="IPR000209">
    <property type="entry name" value="Peptidase_S8/S53_dom"/>
</dbReference>
<dbReference type="InterPro" id="IPR023828">
    <property type="entry name" value="Peptidase_S8_Ser-AS"/>
</dbReference>
<keyword evidence="3 4" id="KW-0720">Serine protease</keyword>
<dbReference type="InterPro" id="IPR013783">
    <property type="entry name" value="Ig-like_fold"/>
</dbReference>
<feature type="active site" description="Charge relay system" evidence="4">
    <location>
        <position position="261"/>
    </location>
</feature>
<dbReference type="RefSeq" id="WP_150031379.1">
    <property type="nucleotide sequence ID" value="NZ_VWSH01000001.1"/>
</dbReference>
<name>A0A5M6CS69_9BACT</name>
<evidence type="ECO:0000313" key="8">
    <source>
        <dbReference type="Proteomes" id="UP000323632"/>
    </source>
</evidence>
<keyword evidence="5" id="KW-0732">Signal</keyword>
<dbReference type="GO" id="GO:0004252">
    <property type="term" value="F:serine-type endopeptidase activity"/>
    <property type="evidence" value="ECO:0007669"/>
    <property type="project" value="UniProtKB-UniRule"/>
</dbReference>
<dbReference type="SUPFAM" id="SSF49265">
    <property type="entry name" value="Fibronectin type III"/>
    <property type="match status" value="1"/>
</dbReference>
<dbReference type="InterPro" id="IPR036852">
    <property type="entry name" value="Peptidase_S8/S53_dom_sf"/>
</dbReference>
<dbReference type="Gene3D" id="2.60.120.380">
    <property type="match status" value="1"/>
</dbReference>
<gene>
    <name evidence="7" type="ORF">F0919_03790</name>
</gene>
<evidence type="ECO:0000259" key="6">
    <source>
        <dbReference type="PROSITE" id="PS50853"/>
    </source>
</evidence>
<reference evidence="7 8" key="1">
    <citation type="submission" date="2019-09" db="EMBL/GenBank/DDBJ databases">
        <title>Genome sequence and assembly of Taibaiella sp.</title>
        <authorList>
            <person name="Chhetri G."/>
        </authorList>
    </citation>
    <scope>NUCLEOTIDE SEQUENCE [LARGE SCALE GENOMIC DNA]</scope>
    <source>
        <strain evidence="7 8">KVB11</strain>
    </source>
</reference>
<dbReference type="PROSITE" id="PS51892">
    <property type="entry name" value="SUBTILASE"/>
    <property type="match status" value="1"/>
</dbReference>